<dbReference type="EMBL" id="BFAV01000157">
    <property type="protein sequence ID" value="GBF35332.1"/>
    <property type="molecule type" value="Genomic_DNA"/>
</dbReference>
<reference evidence="3" key="1">
    <citation type="submission" date="2018-02" db="EMBL/GenBank/DDBJ databases">
        <title>Genome sequence of Desulfocucumis palustris strain NAW-5.</title>
        <authorList>
            <person name="Watanabe M."/>
            <person name="Kojima H."/>
            <person name="Fukui M."/>
        </authorList>
    </citation>
    <scope>NUCLEOTIDE SEQUENCE [LARGE SCALE GENOMIC DNA]</scope>
    <source>
        <strain evidence="3">NAW-5</strain>
    </source>
</reference>
<evidence type="ECO:0000313" key="3">
    <source>
        <dbReference type="Proteomes" id="UP000239549"/>
    </source>
</evidence>
<evidence type="ECO:0008006" key="4">
    <source>
        <dbReference type="Google" id="ProtNLM"/>
    </source>
</evidence>
<dbReference type="Proteomes" id="UP000239549">
    <property type="component" value="Unassembled WGS sequence"/>
</dbReference>
<organism evidence="2 3">
    <name type="scientific">Desulfocucumis palustris</name>
    <dbReference type="NCBI Taxonomy" id="1898651"/>
    <lineage>
        <taxon>Bacteria</taxon>
        <taxon>Bacillati</taxon>
        <taxon>Bacillota</taxon>
        <taxon>Clostridia</taxon>
        <taxon>Eubacteriales</taxon>
        <taxon>Desulfocucumaceae</taxon>
        <taxon>Desulfocucumis</taxon>
    </lineage>
</organism>
<keyword evidence="1" id="KW-0812">Transmembrane</keyword>
<gene>
    <name evidence="2" type="ORF">DCCM_4455</name>
</gene>
<dbReference type="AlphaFoldDB" id="A0A2L2XGS1"/>
<keyword evidence="1" id="KW-1133">Transmembrane helix</keyword>
<feature type="transmembrane region" description="Helical" evidence="1">
    <location>
        <begin position="7"/>
        <end position="26"/>
    </location>
</feature>
<comment type="caution">
    <text evidence="2">The sequence shown here is derived from an EMBL/GenBank/DDBJ whole genome shotgun (WGS) entry which is preliminary data.</text>
</comment>
<sequence length="208" mass="23658">MLRKIPMLAMSIVVIMLVAFVFYQALNFFVSPLMKPGHPVYNIGLAGDTRVVSGTIVRQENSYLCKDVETVYQGPAPRELVGLTEKELEKKYPAEEGWSIKTVDGGILVLTRNVDDFCSLHRDYRHLGIYRNVLAVYQGPLGCDQKLIRLEEGKRMELLPEDLRKRLESAADLANVDPAAREELKYHLEFENEAMLNSMLENLDEVVE</sequence>
<name>A0A2L2XGS1_9FIRM</name>
<accession>A0A2L2XGS1</accession>
<evidence type="ECO:0000256" key="1">
    <source>
        <dbReference type="SAM" id="Phobius"/>
    </source>
</evidence>
<keyword evidence="1" id="KW-0472">Membrane</keyword>
<proteinExistence type="predicted"/>
<evidence type="ECO:0000313" key="2">
    <source>
        <dbReference type="EMBL" id="GBF35332.1"/>
    </source>
</evidence>
<dbReference type="OrthoDB" id="2081260at2"/>
<dbReference type="RefSeq" id="WP_104373388.1">
    <property type="nucleotide sequence ID" value="NZ_BFAV01000157.1"/>
</dbReference>
<protein>
    <recommendedName>
        <fullName evidence="4">Bypass of forespore C C-terminal domain-containing protein</fullName>
    </recommendedName>
</protein>
<keyword evidence="3" id="KW-1185">Reference proteome</keyword>